<organism evidence="5 6">
    <name type="scientific">Rhynchospora pubera</name>
    <dbReference type="NCBI Taxonomy" id="906938"/>
    <lineage>
        <taxon>Eukaryota</taxon>
        <taxon>Viridiplantae</taxon>
        <taxon>Streptophyta</taxon>
        <taxon>Embryophyta</taxon>
        <taxon>Tracheophyta</taxon>
        <taxon>Spermatophyta</taxon>
        <taxon>Magnoliopsida</taxon>
        <taxon>Liliopsida</taxon>
        <taxon>Poales</taxon>
        <taxon>Cyperaceae</taxon>
        <taxon>Cyperoideae</taxon>
        <taxon>Rhynchosporeae</taxon>
        <taxon>Rhynchospora</taxon>
    </lineage>
</organism>
<proteinExistence type="inferred from homology"/>
<comment type="similarity">
    <text evidence="1 4">Belongs to the plant dirigent protein family.</text>
</comment>
<dbReference type="GO" id="GO:0009699">
    <property type="term" value="P:phenylpropanoid biosynthetic process"/>
    <property type="evidence" value="ECO:0007669"/>
    <property type="project" value="UniProtKB-ARBA"/>
</dbReference>
<comment type="subcellular location">
    <subcellularLocation>
        <location evidence="4">Secreted</location>
        <location evidence="4">Extracellular space</location>
        <location evidence="4">Apoplast</location>
    </subcellularLocation>
</comment>
<accession>A0AAV8CYZ5</accession>
<protein>
    <recommendedName>
        <fullName evidence="4">Dirigent protein</fullName>
    </recommendedName>
</protein>
<evidence type="ECO:0000256" key="4">
    <source>
        <dbReference type="RuleBase" id="RU363099"/>
    </source>
</evidence>
<reference evidence="5" key="1">
    <citation type="submission" date="2022-08" db="EMBL/GenBank/DDBJ databases">
        <authorList>
            <person name="Marques A."/>
        </authorList>
    </citation>
    <scope>NUCLEOTIDE SEQUENCE</scope>
    <source>
        <strain evidence="5">RhyPub2mFocal</strain>
        <tissue evidence="5">Leaves</tissue>
    </source>
</reference>
<comment type="caution">
    <text evidence="5">The sequence shown here is derived from an EMBL/GenBank/DDBJ whole genome shotgun (WGS) entry which is preliminary data.</text>
</comment>
<evidence type="ECO:0000256" key="1">
    <source>
        <dbReference type="ARBA" id="ARBA00010746"/>
    </source>
</evidence>
<dbReference type="InterPro" id="IPR044859">
    <property type="entry name" value="Allene_oxi_cyc_Dirigent"/>
</dbReference>
<dbReference type="EMBL" id="JAMFTS010000004">
    <property type="protein sequence ID" value="KAJ4761197.1"/>
    <property type="molecule type" value="Genomic_DNA"/>
</dbReference>
<gene>
    <name evidence="5" type="ORF">LUZ62_071572</name>
</gene>
<evidence type="ECO:0000313" key="6">
    <source>
        <dbReference type="Proteomes" id="UP001140206"/>
    </source>
</evidence>
<dbReference type="Proteomes" id="UP001140206">
    <property type="component" value="Chromosome 4"/>
</dbReference>
<dbReference type="Pfam" id="PF03018">
    <property type="entry name" value="Dirigent"/>
    <property type="match status" value="1"/>
</dbReference>
<dbReference type="InterPro" id="IPR004265">
    <property type="entry name" value="Dirigent"/>
</dbReference>
<sequence length="162" mass="18035">MESGSFYKVIPAKKELQMRLYMHHLFQGPNQNQTTVIPPSNGKSFGWTAINDWTMYDGRGPDAKVVARAQGMHIQAGMKDSLWYNSLNVVFEDARFKGSTLQVMGTVVEGGDWAIVGGTGEFTLAEGVIYKKKVETLSDGDVMEVTIQAFYTPLPKYTWGNN</sequence>
<dbReference type="GO" id="GO:0048046">
    <property type="term" value="C:apoplast"/>
    <property type="evidence" value="ECO:0007669"/>
    <property type="project" value="UniProtKB-SubCell"/>
</dbReference>
<dbReference type="PANTHER" id="PTHR21495">
    <property type="entry name" value="NUCLEOPORIN-RELATED"/>
    <property type="match status" value="1"/>
</dbReference>
<evidence type="ECO:0000313" key="5">
    <source>
        <dbReference type="EMBL" id="KAJ4761197.1"/>
    </source>
</evidence>
<comment type="subunit">
    <text evidence="2 4">Homodimer.</text>
</comment>
<evidence type="ECO:0000256" key="2">
    <source>
        <dbReference type="ARBA" id="ARBA00011738"/>
    </source>
</evidence>
<comment type="function">
    <text evidence="4">Dirigent proteins impart stereoselectivity on the phenoxy radical-coupling reaction, yielding optically active lignans from two molecules of coniferyl alcohol in the biosynthesis of lignans, flavonolignans, and alkaloids and thus plays a central role in plant secondary metabolism.</text>
</comment>
<dbReference type="Gene3D" id="2.40.480.10">
    <property type="entry name" value="Allene oxide cyclase-like"/>
    <property type="match status" value="1"/>
</dbReference>
<dbReference type="AlphaFoldDB" id="A0AAV8CYZ5"/>
<keyword evidence="6" id="KW-1185">Reference proteome</keyword>
<name>A0AAV8CYZ5_9POAL</name>
<keyword evidence="4" id="KW-0052">Apoplast</keyword>
<keyword evidence="3 4" id="KW-0964">Secreted</keyword>
<evidence type="ECO:0000256" key="3">
    <source>
        <dbReference type="ARBA" id="ARBA00022525"/>
    </source>
</evidence>